<dbReference type="Pfam" id="PF10604">
    <property type="entry name" value="Polyketide_cyc2"/>
    <property type="match status" value="1"/>
</dbReference>
<dbReference type="EMBL" id="JACHMH010000001">
    <property type="protein sequence ID" value="MBB4676479.1"/>
    <property type="molecule type" value="Genomic_DNA"/>
</dbReference>
<dbReference type="SUPFAM" id="SSF55961">
    <property type="entry name" value="Bet v1-like"/>
    <property type="match status" value="1"/>
</dbReference>
<dbReference type="InterPro" id="IPR019587">
    <property type="entry name" value="Polyketide_cyclase/dehydratase"/>
</dbReference>
<organism evidence="1 2">
    <name type="scientific">Crossiella cryophila</name>
    <dbReference type="NCBI Taxonomy" id="43355"/>
    <lineage>
        <taxon>Bacteria</taxon>
        <taxon>Bacillati</taxon>
        <taxon>Actinomycetota</taxon>
        <taxon>Actinomycetes</taxon>
        <taxon>Pseudonocardiales</taxon>
        <taxon>Pseudonocardiaceae</taxon>
        <taxon>Crossiella</taxon>
    </lineage>
</organism>
<reference evidence="1 2" key="1">
    <citation type="submission" date="2020-08" db="EMBL/GenBank/DDBJ databases">
        <title>Sequencing the genomes of 1000 actinobacteria strains.</title>
        <authorList>
            <person name="Klenk H.-P."/>
        </authorList>
    </citation>
    <scope>NUCLEOTIDE SEQUENCE [LARGE SCALE GENOMIC DNA]</scope>
    <source>
        <strain evidence="1 2">DSM 44230</strain>
    </source>
</reference>
<evidence type="ECO:0008006" key="3">
    <source>
        <dbReference type="Google" id="ProtNLM"/>
    </source>
</evidence>
<dbReference type="Proteomes" id="UP000533598">
    <property type="component" value="Unassembled WGS sequence"/>
</dbReference>
<gene>
    <name evidence="1" type="ORF">HNR67_002597</name>
</gene>
<accession>A0A7W7FV44</accession>
<dbReference type="RefSeq" id="WP_185002299.1">
    <property type="nucleotide sequence ID" value="NZ_BAAAUI010000015.1"/>
</dbReference>
<name>A0A7W7FV44_9PSEU</name>
<dbReference type="AlphaFoldDB" id="A0A7W7FV44"/>
<evidence type="ECO:0000313" key="1">
    <source>
        <dbReference type="EMBL" id="MBB4676479.1"/>
    </source>
</evidence>
<protein>
    <recommendedName>
        <fullName evidence="3">SRPBCC family protein</fullName>
    </recommendedName>
</protein>
<comment type="caution">
    <text evidence="1">The sequence shown here is derived from an EMBL/GenBank/DDBJ whole genome shotgun (WGS) entry which is preliminary data.</text>
</comment>
<dbReference type="InterPro" id="IPR023393">
    <property type="entry name" value="START-like_dom_sf"/>
</dbReference>
<proteinExistence type="predicted"/>
<sequence length="148" mass="16480">MAVQRIDVRVRSTAAPAAVYALVRSGPSWPVWSPISSFELESEGEQGQESLGAIRVFRTKQPIGSVVSRERVVELVPDRRLGYTLLSGLPIRDYRATIDLAPTAAGTEIHWYSSFRPRFPGTGWLYRLVLGAFIRRCALGLAEHANQR</sequence>
<keyword evidence="2" id="KW-1185">Reference proteome</keyword>
<dbReference type="Gene3D" id="3.30.530.20">
    <property type="match status" value="1"/>
</dbReference>
<evidence type="ECO:0000313" key="2">
    <source>
        <dbReference type="Proteomes" id="UP000533598"/>
    </source>
</evidence>
<dbReference type="CDD" id="cd07821">
    <property type="entry name" value="PYR_PYL_RCAR_like"/>
    <property type="match status" value="1"/>
</dbReference>